<feature type="transmembrane region" description="Helical" evidence="1">
    <location>
        <begin position="6"/>
        <end position="28"/>
    </location>
</feature>
<dbReference type="EMBL" id="BART01033436">
    <property type="protein sequence ID" value="GAH07398.1"/>
    <property type="molecule type" value="Genomic_DNA"/>
</dbReference>
<accession>X1EFE9</accession>
<evidence type="ECO:0000313" key="2">
    <source>
        <dbReference type="EMBL" id="GAH07398.1"/>
    </source>
</evidence>
<proteinExistence type="predicted"/>
<comment type="caution">
    <text evidence="2">The sequence shown here is derived from an EMBL/GenBank/DDBJ whole genome shotgun (WGS) entry which is preliminary data.</text>
</comment>
<dbReference type="AlphaFoldDB" id="X1EFE9"/>
<reference evidence="2" key="1">
    <citation type="journal article" date="2014" name="Front. Microbiol.">
        <title>High frequency of phylogenetically diverse reductive dehalogenase-homologous genes in deep subseafloor sedimentary metagenomes.</title>
        <authorList>
            <person name="Kawai M."/>
            <person name="Futagami T."/>
            <person name="Toyoda A."/>
            <person name="Takaki Y."/>
            <person name="Nishi S."/>
            <person name="Hori S."/>
            <person name="Arai W."/>
            <person name="Tsubouchi T."/>
            <person name="Morono Y."/>
            <person name="Uchiyama I."/>
            <person name="Ito T."/>
            <person name="Fujiyama A."/>
            <person name="Inagaki F."/>
            <person name="Takami H."/>
        </authorList>
    </citation>
    <scope>NUCLEOTIDE SEQUENCE</scope>
    <source>
        <strain evidence="2">Expedition CK06-06</strain>
    </source>
</reference>
<protein>
    <submittedName>
        <fullName evidence="2">Uncharacterized protein</fullName>
    </submittedName>
</protein>
<feature type="non-terminal residue" evidence="2">
    <location>
        <position position="1"/>
    </location>
</feature>
<organism evidence="2">
    <name type="scientific">marine sediment metagenome</name>
    <dbReference type="NCBI Taxonomy" id="412755"/>
    <lineage>
        <taxon>unclassified sequences</taxon>
        <taxon>metagenomes</taxon>
        <taxon>ecological metagenomes</taxon>
    </lineage>
</organism>
<keyword evidence="1" id="KW-0472">Membrane</keyword>
<gene>
    <name evidence="2" type="ORF">S01H4_57461</name>
</gene>
<name>X1EFE9_9ZZZZ</name>
<evidence type="ECO:0000256" key="1">
    <source>
        <dbReference type="SAM" id="Phobius"/>
    </source>
</evidence>
<sequence>FLYKSPAYEIFWGIVYLVFVALVVWYAWKWPKQEA</sequence>
<keyword evidence="1" id="KW-0812">Transmembrane</keyword>
<keyword evidence="1" id="KW-1133">Transmembrane helix</keyword>